<dbReference type="Pfam" id="PF23653">
    <property type="entry name" value="DUF7149"/>
    <property type="match status" value="1"/>
</dbReference>
<dbReference type="InterPro" id="IPR029063">
    <property type="entry name" value="SAM-dependent_MTases_sf"/>
</dbReference>
<keyword evidence="12" id="KW-0378">Hydrolase</keyword>
<keyword evidence="4" id="KW-0949">S-adenosyl-L-methionine</keyword>
<evidence type="ECO:0000259" key="10">
    <source>
        <dbReference type="Pfam" id="PF23653"/>
    </source>
</evidence>
<dbReference type="PANTHER" id="PTHR33841:SF1">
    <property type="entry name" value="DNA METHYLTRANSFERASE A"/>
    <property type="match status" value="1"/>
</dbReference>
<dbReference type="PROSITE" id="PS00092">
    <property type="entry name" value="N6_MTASE"/>
    <property type="match status" value="1"/>
</dbReference>
<dbReference type="Proteomes" id="UP000396835">
    <property type="component" value="Unassembled WGS sequence"/>
</dbReference>
<keyword evidence="6" id="KW-0238">DNA-binding</keyword>
<feature type="domain" description="TaqI-like C-terminal specificity" evidence="9">
    <location>
        <begin position="1042"/>
        <end position="1203"/>
    </location>
</feature>
<evidence type="ECO:0000256" key="6">
    <source>
        <dbReference type="ARBA" id="ARBA00023125"/>
    </source>
</evidence>
<dbReference type="RefSeq" id="WP_131751969.1">
    <property type="nucleotide sequence ID" value="NZ_CAACYH010000004.1"/>
</dbReference>
<evidence type="ECO:0000259" key="8">
    <source>
        <dbReference type="Pfam" id="PF07669"/>
    </source>
</evidence>
<evidence type="ECO:0000256" key="7">
    <source>
        <dbReference type="ARBA" id="ARBA00047942"/>
    </source>
</evidence>
<keyword evidence="3" id="KW-0808">Transferase</keyword>
<feature type="domain" description="DUF7814" evidence="11">
    <location>
        <begin position="239"/>
        <end position="466"/>
    </location>
</feature>
<dbReference type="REBASE" id="377763">
    <property type="entry name" value="Bhe78512ORF1197P"/>
</dbReference>
<protein>
    <recommendedName>
        <fullName evidence="1">site-specific DNA-methyltransferase (adenine-specific)</fullName>
        <ecNumber evidence="1">2.1.1.72</ecNumber>
    </recommendedName>
</protein>
<evidence type="ECO:0000313" key="13">
    <source>
        <dbReference type="Proteomes" id="UP000396835"/>
    </source>
</evidence>
<dbReference type="GO" id="GO:0032259">
    <property type="term" value="P:methylation"/>
    <property type="evidence" value="ECO:0007669"/>
    <property type="project" value="UniProtKB-KW"/>
</dbReference>
<dbReference type="PRINTS" id="PR00507">
    <property type="entry name" value="N12N6MTFRASE"/>
</dbReference>
<feature type="domain" description="Type II methyltransferase M.TaqI-like" evidence="8">
    <location>
        <begin position="764"/>
        <end position="920"/>
    </location>
</feature>
<gene>
    <name evidence="12" type="ORF">NCTC7812_01197</name>
</gene>
<dbReference type="InterPro" id="IPR011639">
    <property type="entry name" value="MethylTrfase_TaqI-like_dom"/>
</dbReference>
<feature type="domain" description="DUF7149" evidence="10">
    <location>
        <begin position="5"/>
        <end position="238"/>
    </location>
</feature>
<feature type="domain" description="Type II methyltransferase M.TaqI-like" evidence="8">
    <location>
        <begin position="629"/>
        <end position="732"/>
    </location>
</feature>
<dbReference type="Pfam" id="PF07669">
    <property type="entry name" value="Eco57I"/>
    <property type="match status" value="2"/>
</dbReference>
<dbReference type="Pfam" id="PF12950">
    <property type="entry name" value="TaqI_C"/>
    <property type="match status" value="1"/>
</dbReference>
<dbReference type="InterPro" id="IPR050953">
    <property type="entry name" value="N4_N6_ade-DNA_methylase"/>
</dbReference>
<dbReference type="GO" id="GO:0009307">
    <property type="term" value="P:DNA restriction-modification system"/>
    <property type="evidence" value="ECO:0007669"/>
    <property type="project" value="UniProtKB-KW"/>
</dbReference>
<name>A0A449I2I0_9BACE</name>
<dbReference type="GO" id="GO:0003677">
    <property type="term" value="F:DNA binding"/>
    <property type="evidence" value="ECO:0007669"/>
    <property type="project" value="UniProtKB-KW"/>
</dbReference>
<evidence type="ECO:0000256" key="2">
    <source>
        <dbReference type="ARBA" id="ARBA00022603"/>
    </source>
</evidence>
<dbReference type="InterPro" id="IPR055573">
    <property type="entry name" value="DUF7149"/>
</dbReference>
<sequence>MPELTIAKSLNKAYRQVSIDKQSFDIFKQQLEILYEQISTIDTEGKLKGDLMDFLKLTFYGQKYKVSPKGYIDCAIHLGNTTETPVGIIFEVKTPTNASEMITKDNLNKKALQELLLYYLRERVEKKNIQLKQLVVTNIYEFFIFDAQEFEQVFYSNKKLLQRFDEFNNGILTSDKTDFFYKEIATEVIESVKDTLSYTWFDIRKYKALLNKGADKHLIELYKIFSPEHLLKRRFQTDSNSLNTKFYSELLYIIGLEEIEETDSNKRIITRRSTVNRHSASILENAITILDSEDWIDNIQEKYSFGKDREEQIFNVALALVIGWINRILFLKLLEAQLVKYHKGDTSYAFLRSQFIPDYDELNKLFFQVLAKRHEDRTNTINNKFGKIPYLNSSLFEVSALERQTIRISSLDNSELPIYSGTVLKDGQKPRYKQLTTLRYLLEFLDAYDFASEGSEEIQETSKTLINASVLGLIFEKINGHKDGSVFTPGAVTMYMSREVIQETVVRKFNEEMDWNCTDYEALKDKDIDNYQRANTIVDSIRICDPAVGSGHFLVSVLNEIIRTKYDLGILLDCNGKRVKKQDWSIEIENDELIVSDSEGEPFVYIPGNDESQRIQEALFNEKRRIIENCLFGVDLNPNAVNICRLRLWIELLKNAYYTKDSEYTDLETLPNIDINIKVGNSLIHRFDLKQDISEILKKTDISISKYKDAVNRYKNTHSKEEKRELEDMISTIKSTLRTQISMHDPKLIRRIQMERELNKLLAPQLFEISKKEQMLQAKQVKVLKDKIDKLNDEINTIKNNKMFIGAFEWRIEFPEILDDTGRFVGFDCIIGNPPYIPLQKMGINADALQKMDYKTYKRKGDIYCLFYEMGMELLQPNAILSFITSNKWMKADYGQSLRNHISSNYDPIQLIDFANNKIFDSATVLVNILSIAKRKNRGKTIACLVEDNFDITKLSDYVETHFQKSSFSSDAWTILSEIEQRIKYKVESIGVPLKKWDVEIYRGVLTGCNDAFIITSEKRDEILANCTTKEERTKTAEIIRPILRGRDIRKYGYEWAELWLIATFPSRHYNIDEYPSIKQYLLSYGIERLEQTGKVHNIDGEKIKSRKKTNNKWFETQDSISYWDEFSKPKIVWGNLNIFGSYTIVPKNMFINAPACMIVPGNNYLLAVLNSKIADYYLRTIGVVRDGGFFEYKPMFIKQIPIPKITAEKAEQIDNILSSPLSMEDKETKIEKIIESIYELSQEEITFLHNL</sequence>
<evidence type="ECO:0000259" key="9">
    <source>
        <dbReference type="Pfam" id="PF12950"/>
    </source>
</evidence>
<dbReference type="InterPro" id="IPR025931">
    <property type="entry name" value="TaqI_C"/>
</dbReference>
<comment type="catalytic activity">
    <reaction evidence="7">
        <text>a 2'-deoxyadenosine in DNA + S-adenosyl-L-methionine = an N(6)-methyl-2'-deoxyadenosine in DNA + S-adenosyl-L-homocysteine + H(+)</text>
        <dbReference type="Rhea" id="RHEA:15197"/>
        <dbReference type="Rhea" id="RHEA-COMP:12418"/>
        <dbReference type="Rhea" id="RHEA-COMP:12419"/>
        <dbReference type="ChEBI" id="CHEBI:15378"/>
        <dbReference type="ChEBI" id="CHEBI:57856"/>
        <dbReference type="ChEBI" id="CHEBI:59789"/>
        <dbReference type="ChEBI" id="CHEBI:90615"/>
        <dbReference type="ChEBI" id="CHEBI:90616"/>
        <dbReference type="EC" id="2.1.1.72"/>
    </reaction>
</comment>
<dbReference type="SUPFAM" id="SSF53335">
    <property type="entry name" value="S-adenosyl-L-methionine-dependent methyltransferases"/>
    <property type="match status" value="1"/>
</dbReference>
<proteinExistence type="predicted"/>
<dbReference type="PANTHER" id="PTHR33841">
    <property type="entry name" value="DNA METHYLTRANSFERASE YEEA-RELATED"/>
    <property type="match status" value="1"/>
</dbReference>
<dbReference type="Gene3D" id="3.40.50.150">
    <property type="entry name" value="Vaccinia Virus protein VP39"/>
    <property type="match status" value="2"/>
</dbReference>
<organism evidence="12 13">
    <name type="scientific">Prevotella heparinolytica</name>
    <dbReference type="NCBI Taxonomy" id="28113"/>
    <lineage>
        <taxon>Bacteria</taxon>
        <taxon>Pseudomonadati</taxon>
        <taxon>Bacteroidota</taxon>
        <taxon>Bacteroidia</taxon>
        <taxon>Bacteroidales</taxon>
        <taxon>Bacteroidaceae</taxon>
        <taxon>Bacteroides</taxon>
    </lineage>
</organism>
<evidence type="ECO:0000256" key="1">
    <source>
        <dbReference type="ARBA" id="ARBA00011900"/>
    </source>
</evidence>
<dbReference type="EC" id="2.1.1.72" evidence="1"/>
<accession>A0A449I2I0</accession>
<dbReference type="InterPro" id="IPR056716">
    <property type="entry name" value="DUF7814"/>
</dbReference>
<dbReference type="GO" id="GO:0009007">
    <property type="term" value="F:site-specific DNA-methyltransferase (adenine-specific) activity"/>
    <property type="evidence" value="ECO:0007669"/>
    <property type="project" value="UniProtKB-EC"/>
</dbReference>
<evidence type="ECO:0000256" key="5">
    <source>
        <dbReference type="ARBA" id="ARBA00022747"/>
    </source>
</evidence>
<keyword evidence="5" id="KW-0680">Restriction system</keyword>
<keyword evidence="2" id="KW-0489">Methyltransferase</keyword>
<evidence type="ECO:0000256" key="3">
    <source>
        <dbReference type="ARBA" id="ARBA00022679"/>
    </source>
</evidence>
<evidence type="ECO:0000313" key="12">
    <source>
        <dbReference type="EMBL" id="VFB13670.1"/>
    </source>
</evidence>
<dbReference type="Pfam" id="PF25120">
    <property type="entry name" value="DUF7814"/>
    <property type="match status" value="1"/>
</dbReference>
<dbReference type="OrthoDB" id="32195at2"/>
<evidence type="ECO:0000256" key="4">
    <source>
        <dbReference type="ARBA" id="ARBA00022691"/>
    </source>
</evidence>
<dbReference type="EMBL" id="CAACYH010000004">
    <property type="protein sequence ID" value="VFB13670.1"/>
    <property type="molecule type" value="Genomic_DNA"/>
</dbReference>
<dbReference type="GO" id="GO:0016787">
    <property type="term" value="F:hydrolase activity"/>
    <property type="evidence" value="ECO:0007669"/>
    <property type="project" value="UniProtKB-KW"/>
</dbReference>
<evidence type="ECO:0000259" key="11">
    <source>
        <dbReference type="Pfam" id="PF25120"/>
    </source>
</evidence>
<dbReference type="InterPro" id="IPR002052">
    <property type="entry name" value="DNA_methylase_N6_adenine_CS"/>
</dbReference>
<reference evidence="12 13" key="1">
    <citation type="submission" date="2019-02" db="EMBL/GenBank/DDBJ databases">
        <authorList>
            <consortium name="Pathogen Informatics"/>
        </authorList>
    </citation>
    <scope>NUCLEOTIDE SEQUENCE [LARGE SCALE GENOMIC DNA]</scope>
    <source>
        <strain evidence="12 13">3012STDY7078512</strain>
    </source>
</reference>
<dbReference type="AlphaFoldDB" id="A0A449I2I0"/>